<sequence length="129" mass="14639">MILRKYLSLLGIGSAQIDLILEKVTYMPGDSVQGYFLIKGGTIQQQIKQIDCQLVLIDKVKRIEEIIDTTTILLTTHIDPEESSKVEFTFQLPRSVPVSSEKISYRFKTKLTFTKGAESFDQDIIKIVV</sequence>
<dbReference type="PANTHER" id="PTHR40053:SF1">
    <property type="entry name" value="SPORULATION-CONTROL PROTEIN SPO0M"/>
    <property type="match status" value="1"/>
</dbReference>
<reference evidence="1 2" key="1">
    <citation type="submission" date="2022-06" db="EMBL/GenBank/DDBJ databases">
        <authorList>
            <person name="Jeon C.O."/>
        </authorList>
    </citation>
    <scope>NUCLEOTIDE SEQUENCE [LARGE SCALE GENOMIC DNA]</scope>
    <source>
        <strain evidence="1 2">KCTC 13943</strain>
    </source>
</reference>
<dbReference type="InterPro" id="IPR009776">
    <property type="entry name" value="Spore_0_M"/>
</dbReference>
<proteinExistence type="predicted"/>
<name>A0ABT0WEW7_9BACI</name>
<dbReference type="EMBL" id="JAMQCR010000001">
    <property type="protein sequence ID" value="MCM2534054.1"/>
    <property type="molecule type" value="Genomic_DNA"/>
</dbReference>
<dbReference type="PANTHER" id="PTHR40053">
    <property type="entry name" value="SPORULATION-CONTROL PROTEIN SPO0M"/>
    <property type="match status" value="1"/>
</dbReference>
<evidence type="ECO:0000313" key="1">
    <source>
        <dbReference type="EMBL" id="MCM2534054.1"/>
    </source>
</evidence>
<evidence type="ECO:0000313" key="2">
    <source>
        <dbReference type="Proteomes" id="UP001523262"/>
    </source>
</evidence>
<protein>
    <submittedName>
        <fullName evidence="1">Sporulation protein</fullName>
    </submittedName>
</protein>
<organism evidence="1 2">
    <name type="scientific">Neobacillus pocheonensis</name>
    <dbReference type="NCBI Taxonomy" id="363869"/>
    <lineage>
        <taxon>Bacteria</taxon>
        <taxon>Bacillati</taxon>
        <taxon>Bacillota</taxon>
        <taxon>Bacilli</taxon>
        <taxon>Bacillales</taxon>
        <taxon>Bacillaceae</taxon>
        <taxon>Neobacillus</taxon>
    </lineage>
</organism>
<dbReference type="Pfam" id="PF07070">
    <property type="entry name" value="Spo0M"/>
    <property type="match status" value="1"/>
</dbReference>
<gene>
    <name evidence="1" type="ORF">NDK43_18905</name>
</gene>
<keyword evidence="2" id="KW-1185">Reference proteome</keyword>
<comment type="caution">
    <text evidence="1">The sequence shown here is derived from an EMBL/GenBank/DDBJ whole genome shotgun (WGS) entry which is preliminary data.</text>
</comment>
<accession>A0ABT0WEW7</accession>
<dbReference type="Proteomes" id="UP001523262">
    <property type="component" value="Unassembled WGS sequence"/>
</dbReference>